<keyword evidence="3" id="KW-1185">Reference proteome</keyword>
<accession>A0AA48L578</accession>
<dbReference type="Proteomes" id="UP001233271">
    <property type="component" value="Chromosome 4"/>
</dbReference>
<reference evidence="2" key="1">
    <citation type="journal article" date="2023" name="BMC Genomics">
        <title>Chromosome-level genome assemblies of Cutaneotrichosporon spp. (Trichosporonales, Basidiomycota) reveal imbalanced evolution between nucleotide sequences and chromosome synteny.</title>
        <authorList>
            <person name="Kobayashi Y."/>
            <person name="Kayamori A."/>
            <person name="Aoki K."/>
            <person name="Shiwa Y."/>
            <person name="Matsutani M."/>
            <person name="Fujita N."/>
            <person name="Sugita T."/>
            <person name="Iwasaki W."/>
            <person name="Tanaka N."/>
            <person name="Takashima M."/>
        </authorList>
    </citation>
    <scope>NUCLEOTIDE SEQUENCE</scope>
    <source>
        <strain evidence="2">HIS019</strain>
    </source>
</reference>
<gene>
    <name evidence="2" type="ORF">CcaverHIS019_0410060</name>
</gene>
<dbReference type="GeneID" id="85496056"/>
<evidence type="ECO:0000313" key="3">
    <source>
        <dbReference type="Proteomes" id="UP001233271"/>
    </source>
</evidence>
<dbReference type="RefSeq" id="XP_060457451.1">
    <property type="nucleotide sequence ID" value="XM_060600904.1"/>
</dbReference>
<feature type="compositionally biased region" description="Basic residues" evidence="1">
    <location>
        <begin position="1"/>
        <end position="10"/>
    </location>
</feature>
<evidence type="ECO:0000256" key="1">
    <source>
        <dbReference type="SAM" id="MobiDB-lite"/>
    </source>
</evidence>
<evidence type="ECO:0000313" key="2">
    <source>
        <dbReference type="EMBL" id="BEI92186.1"/>
    </source>
</evidence>
<dbReference type="AlphaFoldDB" id="A0AA48L578"/>
<sequence length="124" mass="14103">MQVLSRHRRMFSNPGPSPPPEPVLPEDTNRILIAVRSHYKLRLRPDDHLFVAVSRLLNGELVRQRAIRRGDNAITVWDDKIVITTAGRMDVDFMLWAVSETEATYREGWLVTGVARDPSNGSLL</sequence>
<proteinExistence type="predicted"/>
<dbReference type="KEGG" id="ccac:CcaHIS019_0410060"/>
<feature type="region of interest" description="Disordered" evidence="1">
    <location>
        <begin position="1"/>
        <end position="25"/>
    </location>
</feature>
<organism evidence="2 3">
    <name type="scientific">Cutaneotrichosporon cavernicola</name>
    <dbReference type="NCBI Taxonomy" id="279322"/>
    <lineage>
        <taxon>Eukaryota</taxon>
        <taxon>Fungi</taxon>
        <taxon>Dikarya</taxon>
        <taxon>Basidiomycota</taxon>
        <taxon>Agaricomycotina</taxon>
        <taxon>Tremellomycetes</taxon>
        <taxon>Trichosporonales</taxon>
        <taxon>Trichosporonaceae</taxon>
        <taxon>Cutaneotrichosporon</taxon>
    </lineage>
</organism>
<name>A0AA48L578_9TREE</name>
<dbReference type="EMBL" id="AP028215">
    <property type="protein sequence ID" value="BEI92186.1"/>
    <property type="molecule type" value="Genomic_DNA"/>
</dbReference>
<protein>
    <submittedName>
        <fullName evidence="2">Uncharacterized protein</fullName>
    </submittedName>
</protein>